<comment type="caution">
    <text evidence="1">The sequence shown here is derived from an EMBL/GenBank/DDBJ whole genome shotgun (WGS) entry which is preliminary data.</text>
</comment>
<dbReference type="EMBL" id="VTDN01000002">
    <property type="protein sequence ID" value="MEB5476100.1"/>
    <property type="molecule type" value="Genomic_DNA"/>
</dbReference>
<accession>A0ABU6DQF8</accession>
<reference evidence="1 2" key="1">
    <citation type="submission" date="2019-08" db="EMBL/GenBank/DDBJ databases">
        <title>Five species of Acinetobacter isolated from floral nectar and animal pollinators.</title>
        <authorList>
            <person name="Hendry T.A."/>
        </authorList>
    </citation>
    <scope>NUCLEOTIDE SEQUENCE [LARGE SCALE GENOMIC DNA]</scope>
    <source>
        <strain evidence="1 2">MD18.27</strain>
    </source>
</reference>
<protein>
    <submittedName>
        <fullName evidence="1">Uncharacterized protein</fullName>
    </submittedName>
</protein>
<keyword evidence="2" id="KW-1185">Reference proteome</keyword>
<organism evidence="1 2">
    <name type="scientific">Acinetobacter pollinis</name>
    <dbReference type="NCBI Taxonomy" id="2605270"/>
    <lineage>
        <taxon>Bacteria</taxon>
        <taxon>Pseudomonadati</taxon>
        <taxon>Pseudomonadota</taxon>
        <taxon>Gammaproteobacteria</taxon>
        <taxon>Moraxellales</taxon>
        <taxon>Moraxellaceae</taxon>
        <taxon>Acinetobacter</taxon>
    </lineage>
</organism>
<proteinExistence type="predicted"/>
<dbReference type="Proteomes" id="UP001339883">
    <property type="component" value="Unassembled WGS sequence"/>
</dbReference>
<evidence type="ECO:0000313" key="1">
    <source>
        <dbReference type="EMBL" id="MEB5476100.1"/>
    </source>
</evidence>
<dbReference type="RefSeq" id="WP_195770819.1">
    <property type="nucleotide sequence ID" value="NZ_VTDN01000002.1"/>
</dbReference>
<gene>
    <name evidence="1" type="ORF">I2F25_03390</name>
</gene>
<name>A0ABU6DQF8_9GAMM</name>
<sequence>MQWFEVGMKKAVFVILTSLISISHAETVVPKSSCSHLVNAAEGVMKLRQNGTQYDQLKQQVSHIDDSKQKDLFIKLVDDAFATPLVNEEQQKKVSIQNFASKYKGMCSEN</sequence>
<evidence type="ECO:0000313" key="2">
    <source>
        <dbReference type="Proteomes" id="UP001339883"/>
    </source>
</evidence>